<dbReference type="Proteomes" id="UP000183832">
    <property type="component" value="Unassembled WGS sequence"/>
</dbReference>
<sequence length="117" mass="14088">MTSNGIQKPKDSCCLRFYRKVLKKKSNLIQDVSQITFVIQNCHKMRFLSSFHRFALLAKRYLCKEKKLLFSETESLWRQDKFLAFWHFTQQLISLLNKEFRLKKTFSNVEVKVKFVS</sequence>
<protein>
    <submittedName>
        <fullName evidence="1">CLUMA_CG008203, isoform A</fullName>
    </submittedName>
</protein>
<name>A0A1J1I2X7_9DIPT</name>
<gene>
    <name evidence="1" type="ORF">CLUMA_CG008203</name>
</gene>
<accession>A0A1J1I2X7</accession>
<evidence type="ECO:0000313" key="1">
    <source>
        <dbReference type="EMBL" id="CRK94703.1"/>
    </source>
</evidence>
<keyword evidence="2" id="KW-1185">Reference proteome</keyword>
<evidence type="ECO:0000313" key="2">
    <source>
        <dbReference type="Proteomes" id="UP000183832"/>
    </source>
</evidence>
<organism evidence="1 2">
    <name type="scientific">Clunio marinus</name>
    <dbReference type="NCBI Taxonomy" id="568069"/>
    <lineage>
        <taxon>Eukaryota</taxon>
        <taxon>Metazoa</taxon>
        <taxon>Ecdysozoa</taxon>
        <taxon>Arthropoda</taxon>
        <taxon>Hexapoda</taxon>
        <taxon>Insecta</taxon>
        <taxon>Pterygota</taxon>
        <taxon>Neoptera</taxon>
        <taxon>Endopterygota</taxon>
        <taxon>Diptera</taxon>
        <taxon>Nematocera</taxon>
        <taxon>Chironomoidea</taxon>
        <taxon>Chironomidae</taxon>
        <taxon>Clunio</taxon>
    </lineage>
</organism>
<reference evidence="1 2" key="1">
    <citation type="submission" date="2015-04" db="EMBL/GenBank/DDBJ databases">
        <authorList>
            <person name="Syromyatnikov M.Y."/>
            <person name="Popov V.N."/>
        </authorList>
    </citation>
    <scope>NUCLEOTIDE SEQUENCE [LARGE SCALE GENOMIC DNA]</scope>
</reference>
<proteinExistence type="predicted"/>
<dbReference type="AlphaFoldDB" id="A0A1J1I2X7"/>
<dbReference type="EMBL" id="CVRI01000040">
    <property type="protein sequence ID" value="CRK94703.1"/>
    <property type="molecule type" value="Genomic_DNA"/>
</dbReference>